<evidence type="ECO:0000313" key="6">
    <source>
        <dbReference type="Proteomes" id="UP000037982"/>
    </source>
</evidence>
<dbReference type="Proteomes" id="UP000037982">
    <property type="component" value="Unassembled WGS sequence"/>
</dbReference>
<feature type="region of interest" description="Disordered" evidence="1">
    <location>
        <begin position="319"/>
        <end position="343"/>
    </location>
</feature>
<sequence>MARRHRRGVVALLGGLLLTLAAAPLQTTPAAANAPAAPTTEGTGMVMVLDSSGSMAEKDGSGLTRIAAAGKAVGTVVDALPAGYPTGLRLYGADKPRGCDDTRLAQPVSPLDRAGLKRAVARVRPKGDTPIGLSLEKAARDLPKPSAGSIGKRTILLISDGEDNCQAPPPCKVAAQLAKANVDLHVDTIGFQVAGRARQQLECIAKSGNGRYYDAPDAEALARQLQRAGQLSADGYRFQGSKVRGTPTKSNAPGIAPGQYLDSIGPNEKRFYAVALDEASTADFSATVVPQPGAAVGLLDSLHTEIAYGIDSTCTSATSQFGQHEGGTPLTSGISRIPSEDGTGGCDKSGQYWFVVERKAAKDSDAARWPMEVMFHVEHPLKKGVMPAQSEPEYGAGGKNAPLPTGTPKDITGGTSFNDARTLTQGVWRDKVLPSQTLWYKVPVGWGQQLRYDLEFANEPTLKDGHSASISYGGTEVYTPARVPVGWGTGEFSPHVSYNGRPASLSMGTVPVAWSNRYESGINVAPVHDKGNFYIAVTLGAKASEIAQNPQIGVVLRVAVLGKAKAGPQAGAAVVRSEADGASGSPADGRQEGTGGWAAGPVVAAVSGGTGVLLLGGLAVAFLRARKKAQSSGGGSDAMRGGSW</sequence>
<evidence type="ECO:0000313" key="5">
    <source>
        <dbReference type="EMBL" id="KPC65409.1"/>
    </source>
</evidence>
<keyword evidence="6" id="KW-1185">Reference proteome</keyword>
<feature type="domain" description="VWFA" evidence="4">
    <location>
        <begin position="44"/>
        <end position="228"/>
    </location>
</feature>
<keyword evidence="3" id="KW-0732">Signal</keyword>
<dbReference type="PANTHER" id="PTHR10579">
    <property type="entry name" value="CALCIUM-ACTIVATED CHLORIDE CHANNEL REGULATOR"/>
    <property type="match status" value="1"/>
</dbReference>
<dbReference type="SUPFAM" id="SSF53300">
    <property type="entry name" value="vWA-like"/>
    <property type="match status" value="1"/>
</dbReference>
<evidence type="ECO:0000256" key="3">
    <source>
        <dbReference type="SAM" id="SignalP"/>
    </source>
</evidence>
<accession>A0A0N0H2J7</accession>
<name>A0A0N0H2J7_9ACTN</name>
<dbReference type="SMART" id="SM00327">
    <property type="entry name" value="VWA"/>
    <property type="match status" value="1"/>
</dbReference>
<dbReference type="Gene3D" id="3.40.50.410">
    <property type="entry name" value="von Willebrand factor, type A domain"/>
    <property type="match status" value="1"/>
</dbReference>
<dbReference type="PROSITE" id="PS51318">
    <property type="entry name" value="TAT"/>
    <property type="match status" value="1"/>
</dbReference>
<protein>
    <submittedName>
        <fullName evidence="5">von Willebrand factor A</fullName>
    </submittedName>
</protein>
<dbReference type="AlphaFoldDB" id="A0A0N0H2J7"/>
<keyword evidence="2" id="KW-0812">Transmembrane</keyword>
<keyword evidence="2" id="KW-1133">Transmembrane helix</keyword>
<keyword evidence="2" id="KW-0472">Membrane</keyword>
<dbReference type="InterPro" id="IPR036465">
    <property type="entry name" value="vWFA_dom_sf"/>
</dbReference>
<dbReference type="InterPro" id="IPR002035">
    <property type="entry name" value="VWF_A"/>
</dbReference>
<evidence type="ECO:0000259" key="4">
    <source>
        <dbReference type="PROSITE" id="PS50234"/>
    </source>
</evidence>
<organism evidence="5 6">
    <name type="scientific">Streptomyces chattanoogensis</name>
    <dbReference type="NCBI Taxonomy" id="66876"/>
    <lineage>
        <taxon>Bacteria</taxon>
        <taxon>Bacillati</taxon>
        <taxon>Actinomycetota</taxon>
        <taxon>Actinomycetes</taxon>
        <taxon>Kitasatosporales</taxon>
        <taxon>Streptomycetaceae</taxon>
        <taxon>Streptomyces</taxon>
    </lineage>
</organism>
<feature type="region of interest" description="Disordered" evidence="1">
    <location>
        <begin position="572"/>
        <end position="595"/>
    </location>
</feature>
<reference evidence="6" key="1">
    <citation type="submission" date="2015-07" db="EMBL/GenBank/DDBJ databases">
        <authorList>
            <person name="Ju K.-S."/>
            <person name="Doroghazi J.R."/>
            <person name="Metcalf W.W."/>
        </authorList>
    </citation>
    <scope>NUCLEOTIDE SEQUENCE [LARGE SCALE GENOMIC DNA]</scope>
    <source>
        <strain evidence="6">NRRL ISP-5002</strain>
    </source>
</reference>
<dbReference type="EMBL" id="LGKG01000035">
    <property type="protein sequence ID" value="KPC65409.1"/>
    <property type="molecule type" value="Genomic_DNA"/>
</dbReference>
<proteinExistence type="predicted"/>
<evidence type="ECO:0000256" key="1">
    <source>
        <dbReference type="SAM" id="MobiDB-lite"/>
    </source>
</evidence>
<feature type="signal peptide" evidence="3">
    <location>
        <begin position="1"/>
        <end position="22"/>
    </location>
</feature>
<feature type="region of interest" description="Disordered" evidence="1">
    <location>
        <begin position="387"/>
        <end position="407"/>
    </location>
</feature>
<dbReference type="RefSeq" id="WP_053922847.1">
    <property type="nucleotide sequence ID" value="NZ_LGKG01000035.1"/>
</dbReference>
<feature type="transmembrane region" description="Helical" evidence="2">
    <location>
        <begin position="597"/>
        <end position="623"/>
    </location>
</feature>
<gene>
    <name evidence="5" type="ORF">ADL29_06965</name>
</gene>
<evidence type="ECO:0000256" key="2">
    <source>
        <dbReference type="SAM" id="Phobius"/>
    </source>
</evidence>
<feature type="region of interest" description="Disordered" evidence="1">
    <location>
        <begin position="238"/>
        <end position="257"/>
    </location>
</feature>
<feature type="chain" id="PRO_5039322786" evidence="3">
    <location>
        <begin position="23"/>
        <end position="644"/>
    </location>
</feature>
<dbReference type="PATRIC" id="fig|66876.3.peg.1529"/>
<dbReference type="PROSITE" id="PS50234">
    <property type="entry name" value="VWFA"/>
    <property type="match status" value="1"/>
</dbReference>
<dbReference type="InterPro" id="IPR051266">
    <property type="entry name" value="CLCR"/>
</dbReference>
<dbReference type="InterPro" id="IPR006311">
    <property type="entry name" value="TAT_signal"/>
</dbReference>
<comment type="caution">
    <text evidence="5">The sequence shown here is derived from an EMBL/GenBank/DDBJ whole genome shotgun (WGS) entry which is preliminary data.</text>
</comment>
<dbReference type="Pfam" id="PF00092">
    <property type="entry name" value="VWA"/>
    <property type="match status" value="1"/>
</dbReference>
<dbReference type="PANTHER" id="PTHR10579:SF43">
    <property type="entry name" value="ZINC FINGER (C3HC4-TYPE RING FINGER) FAMILY PROTEIN"/>
    <property type="match status" value="1"/>
</dbReference>